<protein>
    <recommendedName>
        <fullName evidence="4">Protein FAR1-RELATED SEQUENCE</fullName>
    </recommendedName>
</protein>
<gene>
    <name evidence="2" type="ORF">RHGRI_004888</name>
</gene>
<reference evidence="2" key="1">
    <citation type="submission" date="2020-08" db="EMBL/GenBank/DDBJ databases">
        <title>Plant Genome Project.</title>
        <authorList>
            <person name="Zhang R.-G."/>
        </authorList>
    </citation>
    <scope>NUCLEOTIDE SEQUENCE</scope>
    <source>
        <strain evidence="2">WSP0</strain>
        <tissue evidence="2">Leaf</tissue>
    </source>
</reference>
<keyword evidence="3" id="KW-1185">Reference proteome</keyword>
<dbReference type="InterPro" id="IPR052579">
    <property type="entry name" value="Zinc_finger_SWIM"/>
</dbReference>
<dbReference type="PANTHER" id="PTHR31569">
    <property type="entry name" value="SWIM-TYPE DOMAIN-CONTAINING PROTEIN"/>
    <property type="match status" value="1"/>
</dbReference>
<organism evidence="2 3">
    <name type="scientific">Rhododendron griersonianum</name>
    <dbReference type="NCBI Taxonomy" id="479676"/>
    <lineage>
        <taxon>Eukaryota</taxon>
        <taxon>Viridiplantae</taxon>
        <taxon>Streptophyta</taxon>
        <taxon>Embryophyta</taxon>
        <taxon>Tracheophyta</taxon>
        <taxon>Spermatophyta</taxon>
        <taxon>Magnoliopsida</taxon>
        <taxon>eudicotyledons</taxon>
        <taxon>Gunneridae</taxon>
        <taxon>Pentapetalae</taxon>
        <taxon>asterids</taxon>
        <taxon>Ericales</taxon>
        <taxon>Ericaceae</taxon>
        <taxon>Ericoideae</taxon>
        <taxon>Rhodoreae</taxon>
        <taxon>Rhododendron</taxon>
    </lineage>
</organism>
<name>A0AAV6LAA8_9ERIC</name>
<dbReference type="PANTHER" id="PTHR31569:SF4">
    <property type="entry name" value="SWIM-TYPE DOMAIN-CONTAINING PROTEIN"/>
    <property type="match status" value="1"/>
</dbReference>
<dbReference type="EMBL" id="JACTNZ010000002">
    <property type="protein sequence ID" value="KAG5561998.1"/>
    <property type="molecule type" value="Genomic_DNA"/>
</dbReference>
<feature type="compositionally biased region" description="Basic residues" evidence="1">
    <location>
        <begin position="348"/>
        <end position="359"/>
    </location>
</feature>
<accession>A0AAV6LAA8</accession>
<dbReference type="Proteomes" id="UP000823749">
    <property type="component" value="Chromosome 2"/>
</dbReference>
<evidence type="ECO:0000313" key="3">
    <source>
        <dbReference type="Proteomes" id="UP000823749"/>
    </source>
</evidence>
<sequence>MDDDGEDNELQSTTLGFTYEDFSELNDIINLTATSNIEEISELYKSFNCTNESGKQMPKVDNVESNGLKSLLNEDFSTREELLDRVRNVALKEGYVTVIKRSKAGRYVIIGCDRGGKFRCTVPLDEMKRISATRLINCPFEVLGKKKVGKHPHFGNRVTSRVEGAHAMLKKYLTVSTSNFREVREKICLAIDNQYNEIKTKVASEKIRVTHKFKIPMLKELVTHVSVFALGELFKQCELARTDYVLGSCTGNFSRTMGLPCAHMMRNKKDGILRLGDIHPQWRIDTRSFTNMDGGAHRTGSEIECLLKNFHEKCKNMPLVQKEESLKQIALLVDAEIPLTLEPNVQPHKGRPLGSKKRKGDSSTTRHPSAFEIVEKTRKCGACQCVGHNRRTCPGNSESNSHNPHFVVANQDATLNMLETPFQCEINTSLGL</sequence>
<evidence type="ECO:0008006" key="4">
    <source>
        <dbReference type="Google" id="ProtNLM"/>
    </source>
</evidence>
<feature type="region of interest" description="Disordered" evidence="1">
    <location>
        <begin position="343"/>
        <end position="368"/>
    </location>
</feature>
<comment type="caution">
    <text evidence="2">The sequence shown here is derived from an EMBL/GenBank/DDBJ whole genome shotgun (WGS) entry which is preliminary data.</text>
</comment>
<evidence type="ECO:0000256" key="1">
    <source>
        <dbReference type="SAM" id="MobiDB-lite"/>
    </source>
</evidence>
<dbReference type="AlphaFoldDB" id="A0AAV6LAA8"/>
<evidence type="ECO:0000313" key="2">
    <source>
        <dbReference type="EMBL" id="KAG5561998.1"/>
    </source>
</evidence>
<proteinExistence type="predicted"/>